<dbReference type="OrthoDB" id="5545479at2759"/>
<sequence length="125" mass="14375">MLRGRADSMGAGRCHMGFWNRFLTTGDQRPRKCPKCRQATVSEAFSETFFNSLCICSRRVWRCHDMDCAWLRACMCCRSQPPIAPTRTSTVKEVNPMHLVAELWHRPPSIIDKQPLTLPTIHLVD</sequence>
<protein>
    <submittedName>
        <fullName evidence="1">Uncharacterized protein</fullName>
    </submittedName>
</protein>
<proteinExistence type="predicted"/>
<organism evidence="1 2">
    <name type="scientific">Armillaria ostoyae</name>
    <name type="common">Armillaria root rot fungus</name>
    <dbReference type="NCBI Taxonomy" id="47428"/>
    <lineage>
        <taxon>Eukaryota</taxon>
        <taxon>Fungi</taxon>
        <taxon>Dikarya</taxon>
        <taxon>Basidiomycota</taxon>
        <taxon>Agaricomycotina</taxon>
        <taxon>Agaricomycetes</taxon>
        <taxon>Agaricomycetidae</taxon>
        <taxon>Agaricales</taxon>
        <taxon>Marasmiineae</taxon>
        <taxon>Physalacriaceae</taxon>
        <taxon>Armillaria</taxon>
    </lineage>
</organism>
<name>A0A284RJP2_ARMOS</name>
<accession>A0A284RJP2</accession>
<evidence type="ECO:0000313" key="1">
    <source>
        <dbReference type="EMBL" id="SJL08960.1"/>
    </source>
</evidence>
<keyword evidence="2" id="KW-1185">Reference proteome</keyword>
<dbReference type="Proteomes" id="UP000219338">
    <property type="component" value="Unassembled WGS sequence"/>
</dbReference>
<gene>
    <name evidence="1" type="ORF">ARMOST_12336</name>
</gene>
<evidence type="ECO:0000313" key="2">
    <source>
        <dbReference type="Proteomes" id="UP000219338"/>
    </source>
</evidence>
<reference evidence="2" key="1">
    <citation type="journal article" date="2017" name="Nat. Ecol. Evol.">
        <title>Genome expansion and lineage-specific genetic innovations in the forest pathogenic fungi Armillaria.</title>
        <authorList>
            <person name="Sipos G."/>
            <person name="Prasanna A.N."/>
            <person name="Walter M.C."/>
            <person name="O'Connor E."/>
            <person name="Balint B."/>
            <person name="Krizsan K."/>
            <person name="Kiss B."/>
            <person name="Hess J."/>
            <person name="Varga T."/>
            <person name="Slot J."/>
            <person name="Riley R."/>
            <person name="Boka B."/>
            <person name="Rigling D."/>
            <person name="Barry K."/>
            <person name="Lee J."/>
            <person name="Mihaltcheva S."/>
            <person name="LaButti K."/>
            <person name="Lipzen A."/>
            <person name="Waldron R."/>
            <person name="Moloney N.M."/>
            <person name="Sperisen C."/>
            <person name="Kredics L."/>
            <person name="Vagvoelgyi C."/>
            <person name="Patrignani A."/>
            <person name="Fitzpatrick D."/>
            <person name="Nagy I."/>
            <person name="Doyle S."/>
            <person name="Anderson J.B."/>
            <person name="Grigoriev I.V."/>
            <person name="Gueldener U."/>
            <person name="Muensterkoetter M."/>
            <person name="Nagy L.G."/>
        </authorList>
    </citation>
    <scope>NUCLEOTIDE SEQUENCE [LARGE SCALE GENOMIC DNA]</scope>
    <source>
        <strain evidence="2">C18/9</strain>
    </source>
</reference>
<dbReference type="EMBL" id="FUEG01000010">
    <property type="protein sequence ID" value="SJL08960.1"/>
    <property type="molecule type" value="Genomic_DNA"/>
</dbReference>
<dbReference type="AlphaFoldDB" id="A0A284RJP2"/>